<evidence type="ECO:0000313" key="13">
    <source>
        <dbReference type="Proteomes" id="UP000288216"/>
    </source>
</evidence>
<comment type="subcellular location">
    <subcellularLocation>
        <location evidence="1">Membrane</location>
    </subcellularLocation>
    <subcellularLocation>
        <location evidence="2">Secreted</location>
    </subcellularLocation>
</comment>
<organism evidence="12 13">
    <name type="scientific">Scyliorhinus torazame</name>
    <name type="common">Cloudy catshark</name>
    <name type="synonym">Catulus torazame</name>
    <dbReference type="NCBI Taxonomy" id="75743"/>
    <lineage>
        <taxon>Eukaryota</taxon>
        <taxon>Metazoa</taxon>
        <taxon>Chordata</taxon>
        <taxon>Craniata</taxon>
        <taxon>Vertebrata</taxon>
        <taxon>Chondrichthyes</taxon>
        <taxon>Elasmobranchii</taxon>
        <taxon>Galeomorphii</taxon>
        <taxon>Galeoidea</taxon>
        <taxon>Carcharhiniformes</taxon>
        <taxon>Scyliorhinidae</taxon>
        <taxon>Scyliorhinus</taxon>
    </lineage>
</organism>
<evidence type="ECO:0000256" key="8">
    <source>
        <dbReference type="ARBA" id="ARBA00023157"/>
    </source>
</evidence>
<feature type="chain" id="PRO_5019266493" description="Perforin-1-like" evidence="9">
    <location>
        <begin position="21"/>
        <end position="572"/>
    </location>
</feature>
<dbReference type="Proteomes" id="UP000288216">
    <property type="component" value="Unassembled WGS sequence"/>
</dbReference>
<evidence type="ECO:0000256" key="4">
    <source>
        <dbReference type="ARBA" id="ARBA00022525"/>
    </source>
</evidence>
<dbReference type="STRING" id="75743.A0A401PZ75"/>
<dbReference type="PANTHER" id="PTHR46096:SF3">
    <property type="entry name" value="PERFORIN-1"/>
    <property type="match status" value="1"/>
</dbReference>
<dbReference type="GO" id="GO:0005576">
    <property type="term" value="C:extracellular region"/>
    <property type="evidence" value="ECO:0007669"/>
    <property type="project" value="UniProtKB-SubCell"/>
</dbReference>
<name>A0A401PZ75_SCYTO</name>
<dbReference type="GO" id="GO:0001913">
    <property type="term" value="P:T cell mediated cytotoxicity"/>
    <property type="evidence" value="ECO:0007669"/>
    <property type="project" value="TreeGrafter"/>
</dbReference>
<evidence type="ECO:0000256" key="6">
    <source>
        <dbReference type="ARBA" id="ARBA00022852"/>
    </source>
</evidence>
<evidence type="ECO:0000256" key="1">
    <source>
        <dbReference type="ARBA" id="ARBA00004370"/>
    </source>
</evidence>
<dbReference type="GO" id="GO:0001771">
    <property type="term" value="P:immunological synapse formation"/>
    <property type="evidence" value="ECO:0007669"/>
    <property type="project" value="TreeGrafter"/>
</dbReference>
<dbReference type="SUPFAM" id="SSF49562">
    <property type="entry name" value="C2 domain (Calcium/lipid-binding domain, CaLB)"/>
    <property type="match status" value="1"/>
</dbReference>
<reference evidence="12 13" key="1">
    <citation type="journal article" date="2018" name="Nat. Ecol. Evol.">
        <title>Shark genomes provide insights into elasmobranch evolution and the origin of vertebrates.</title>
        <authorList>
            <person name="Hara Y"/>
            <person name="Yamaguchi K"/>
            <person name="Onimaru K"/>
            <person name="Kadota M"/>
            <person name="Koyanagi M"/>
            <person name="Keeley SD"/>
            <person name="Tatsumi K"/>
            <person name="Tanaka K"/>
            <person name="Motone F"/>
            <person name="Kageyama Y"/>
            <person name="Nozu R"/>
            <person name="Adachi N"/>
            <person name="Nishimura O"/>
            <person name="Nakagawa R"/>
            <person name="Tanegashima C"/>
            <person name="Kiyatake I"/>
            <person name="Matsumoto R"/>
            <person name="Murakumo K"/>
            <person name="Nishida K"/>
            <person name="Terakita A"/>
            <person name="Kuratani S"/>
            <person name="Sato K"/>
            <person name="Hyodo S Kuraku.S."/>
        </authorList>
    </citation>
    <scope>NUCLEOTIDE SEQUENCE [LARGE SCALE GENOMIC DNA]</scope>
</reference>
<evidence type="ECO:0000256" key="2">
    <source>
        <dbReference type="ARBA" id="ARBA00004613"/>
    </source>
</evidence>
<dbReference type="InterPro" id="IPR000008">
    <property type="entry name" value="C2_dom"/>
</dbReference>
<dbReference type="GO" id="GO:0022829">
    <property type="term" value="F:wide pore channel activity"/>
    <property type="evidence" value="ECO:0007669"/>
    <property type="project" value="TreeGrafter"/>
</dbReference>
<comment type="caution">
    <text evidence="12">The sequence shown here is derived from an EMBL/GenBank/DDBJ whole genome shotgun (WGS) entry which is preliminary data.</text>
</comment>
<dbReference type="GO" id="GO:0016020">
    <property type="term" value="C:membrane"/>
    <property type="evidence" value="ECO:0007669"/>
    <property type="project" value="UniProtKB-SubCell"/>
</dbReference>
<keyword evidence="7" id="KW-0472">Membrane</keyword>
<feature type="domain" description="MACPF" evidence="11">
    <location>
        <begin position="26"/>
        <end position="370"/>
    </location>
</feature>
<gene>
    <name evidence="12" type="ORF">scyTo_0020672</name>
</gene>
<dbReference type="PROSITE" id="PS50004">
    <property type="entry name" value="C2"/>
    <property type="match status" value="1"/>
</dbReference>
<dbReference type="InterPro" id="IPR035892">
    <property type="entry name" value="C2_domain_sf"/>
</dbReference>
<protein>
    <recommendedName>
        <fullName evidence="14">Perforin-1-like</fullName>
    </recommendedName>
</protein>
<evidence type="ECO:0000259" key="10">
    <source>
        <dbReference type="PROSITE" id="PS50004"/>
    </source>
</evidence>
<dbReference type="SMART" id="SM00239">
    <property type="entry name" value="C2"/>
    <property type="match status" value="1"/>
</dbReference>
<dbReference type="SMART" id="SM00457">
    <property type="entry name" value="MACPF"/>
    <property type="match status" value="1"/>
</dbReference>
<dbReference type="OrthoDB" id="1366754at2759"/>
<dbReference type="PANTHER" id="PTHR46096">
    <property type="entry name" value="PERFORIN-1"/>
    <property type="match status" value="1"/>
</dbReference>
<comment type="similarity">
    <text evidence="3">Belongs to the complement C6/C7/C8/C9 family.</text>
</comment>
<keyword evidence="5 9" id="KW-0732">Signal</keyword>
<accession>A0A401PZ75</accession>
<evidence type="ECO:0008006" key="14">
    <source>
        <dbReference type="Google" id="ProtNLM"/>
    </source>
</evidence>
<dbReference type="Pfam" id="PF01823">
    <property type="entry name" value="MACPF"/>
    <property type="match status" value="1"/>
</dbReference>
<keyword evidence="13" id="KW-1185">Reference proteome</keyword>
<feature type="signal peptide" evidence="9">
    <location>
        <begin position="1"/>
        <end position="20"/>
    </location>
</feature>
<dbReference type="OMA" id="YNKKEHR"/>
<evidence type="ECO:0000256" key="5">
    <source>
        <dbReference type="ARBA" id="ARBA00022729"/>
    </source>
</evidence>
<dbReference type="Gene3D" id="2.60.40.150">
    <property type="entry name" value="C2 domain"/>
    <property type="match status" value="1"/>
</dbReference>
<keyword evidence="4" id="KW-0964">Secreted</keyword>
<dbReference type="GO" id="GO:0031640">
    <property type="term" value="P:killing of cells of another organism"/>
    <property type="evidence" value="ECO:0007669"/>
    <property type="project" value="UniProtKB-KW"/>
</dbReference>
<sequence>MPSGLPRLLILCVFIRDVLCDCSMGSANECQAASFVPGANLAGEGYDVVTLHATGAFVIDVNAWIKEDGTCTLCRNRLLSNANQRLPLSLVDWRIKQACERSLSSRLFRSAAQLGGSVTSVISNDWKADLPLPPKPAITTNFIMAGSKSKLMRFGISRAKSDRYSFTSHEFQCRYYQYRVKEQPLLSVQFSHALANLPKALTNDTKYHYQKMVSTYGTHFIRAVELGGHFKDVTAIRTCEAAYKGYTPEEVKDCLEVEASAQVGLSVKGSARYQRCKDLAHSLKHHDSFHQAFSDRVTEVTGGSARQRTDLFFSEDKTAFTRWADSLPVHPGIVRNELEPLHHLLPRSDPRHANLARYISDYIAANALSQNCGGSTCPSGSYADRRDPCSCLCRDDSQVSRQCCSKEKCLGQLRVRVKEGHDLWGDYFSATDGYVIIKYGQIQARTTVKQSTNNPIWNDNLILGLAKAESGHQLTVEVWDQDIIKDDHLGTCQEPLISGTHSYICYLKYGSVTFDTSFTCGFHLGGPTCQSYMPSPDGPTFTTYPRTTSATRLPISPVPSPAENPVLTIVFP</sequence>
<keyword evidence="8" id="KW-1015">Disulfide bond</keyword>
<dbReference type="PROSITE" id="PS51412">
    <property type="entry name" value="MACPF_2"/>
    <property type="match status" value="1"/>
</dbReference>
<proteinExistence type="inferred from homology"/>
<evidence type="ECO:0000256" key="7">
    <source>
        <dbReference type="ARBA" id="ARBA00023136"/>
    </source>
</evidence>
<dbReference type="EMBL" id="BFAA01017063">
    <property type="protein sequence ID" value="GCB78435.1"/>
    <property type="molecule type" value="Genomic_DNA"/>
</dbReference>
<dbReference type="PROSITE" id="PS00279">
    <property type="entry name" value="MACPF_1"/>
    <property type="match status" value="1"/>
</dbReference>
<keyword evidence="6" id="KW-0204">Cytolysis</keyword>
<feature type="domain" description="C2" evidence="10">
    <location>
        <begin position="393"/>
        <end position="509"/>
    </location>
</feature>
<dbReference type="AlphaFoldDB" id="A0A401PZ75"/>
<dbReference type="InterPro" id="IPR020863">
    <property type="entry name" value="MACPF_CS"/>
</dbReference>
<evidence type="ECO:0000256" key="9">
    <source>
        <dbReference type="SAM" id="SignalP"/>
    </source>
</evidence>
<evidence type="ECO:0000313" key="12">
    <source>
        <dbReference type="EMBL" id="GCB78435.1"/>
    </source>
</evidence>
<dbReference type="InterPro" id="IPR020864">
    <property type="entry name" value="MACPF"/>
</dbReference>
<dbReference type="GO" id="GO:0051607">
    <property type="term" value="P:defense response to virus"/>
    <property type="evidence" value="ECO:0007669"/>
    <property type="project" value="TreeGrafter"/>
</dbReference>
<dbReference type="Pfam" id="PF00168">
    <property type="entry name" value="C2"/>
    <property type="match status" value="1"/>
</dbReference>
<evidence type="ECO:0000256" key="3">
    <source>
        <dbReference type="ARBA" id="ARBA00009214"/>
    </source>
</evidence>
<dbReference type="InterPro" id="IPR052784">
    <property type="entry name" value="Perforin-1_pore-forming"/>
</dbReference>
<evidence type="ECO:0000259" key="11">
    <source>
        <dbReference type="PROSITE" id="PS51412"/>
    </source>
</evidence>